<evidence type="ECO:0000256" key="13">
    <source>
        <dbReference type="ARBA" id="ARBA00039158"/>
    </source>
</evidence>
<dbReference type="CDD" id="cd00770">
    <property type="entry name" value="SerRS_core"/>
    <property type="match status" value="1"/>
</dbReference>
<keyword evidence="6" id="KW-0436">Ligase</keyword>
<evidence type="ECO:0000256" key="4">
    <source>
        <dbReference type="ARBA" id="ARBA00012840"/>
    </source>
</evidence>
<keyword evidence="16" id="KW-0175">Coiled coil</keyword>
<keyword evidence="5" id="KW-0963">Cytoplasm</keyword>
<dbReference type="InterPro" id="IPR042103">
    <property type="entry name" value="SerRS_1_N_sf"/>
</dbReference>
<dbReference type="Gene3D" id="1.10.287.40">
    <property type="entry name" value="Serine-tRNA synthetase, tRNA binding domain"/>
    <property type="match status" value="1"/>
</dbReference>
<comment type="pathway">
    <text evidence="2">Aminoacyl-tRNA biosynthesis; selenocysteinyl-tRNA(Sec) biosynthesis; L-seryl-tRNA(Sec) from L-serine and tRNA(Sec): step 1/1.</text>
</comment>
<evidence type="ECO:0000256" key="12">
    <source>
        <dbReference type="ARBA" id="ARBA00033352"/>
    </source>
</evidence>
<dbReference type="GO" id="GO:0005524">
    <property type="term" value="F:ATP binding"/>
    <property type="evidence" value="ECO:0007669"/>
    <property type="project" value="UniProtKB-KW"/>
</dbReference>
<dbReference type="EMBL" id="UINC01001449">
    <property type="protein sequence ID" value="SUZ80954.1"/>
    <property type="molecule type" value="Genomic_DNA"/>
</dbReference>
<feature type="domain" description="Aminoacyl-transfer RNA synthetases class-II family profile" evidence="17">
    <location>
        <begin position="190"/>
        <end position="418"/>
    </location>
</feature>
<dbReference type="InterPro" id="IPR002314">
    <property type="entry name" value="aa-tRNA-synt_IIb"/>
</dbReference>
<dbReference type="PANTHER" id="PTHR43697">
    <property type="entry name" value="SERYL-TRNA SYNTHETASE"/>
    <property type="match status" value="1"/>
</dbReference>
<name>A0A381QPR7_9ZZZZ</name>
<keyword evidence="8" id="KW-0067">ATP-binding</keyword>
<dbReference type="Gene3D" id="3.30.930.10">
    <property type="entry name" value="Bira Bifunctional Protein, Domain 2"/>
    <property type="match status" value="1"/>
</dbReference>
<dbReference type="SUPFAM" id="SSF46589">
    <property type="entry name" value="tRNA-binding arm"/>
    <property type="match status" value="1"/>
</dbReference>
<evidence type="ECO:0000256" key="2">
    <source>
        <dbReference type="ARBA" id="ARBA00005045"/>
    </source>
</evidence>
<evidence type="ECO:0000256" key="8">
    <source>
        <dbReference type="ARBA" id="ARBA00022840"/>
    </source>
</evidence>
<evidence type="ECO:0000259" key="17">
    <source>
        <dbReference type="PROSITE" id="PS50862"/>
    </source>
</evidence>
<evidence type="ECO:0000256" key="5">
    <source>
        <dbReference type="ARBA" id="ARBA00022490"/>
    </source>
</evidence>
<evidence type="ECO:0000256" key="11">
    <source>
        <dbReference type="ARBA" id="ARBA00031113"/>
    </source>
</evidence>
<dbReference type="AlphaFoldDB" id="A0A381QPR7"/>
<dbReference type="GO" id="GO:0004828">
    <property type="term" value="F:serine-tRNA ligase activity"/>
    <property type="evidence" value="ECO:0007669"/>
    <property type="project" value="UniProtKB-EC"/>
</dbReference>
<comment type="similarity">
    <text evidence="3">Belongs to the class-II aminoacyl-tRNA synthetase family. Type-1 seryl-tRNA synthetase subfamily.</text>
</comment>
<dbReference type="Pfam" id="PF00587">
    <property type="entry name" value="tRNA-synt_2b"/>
    <property type="match status" value="1"/>
</dbReference>
<feature type="non-terminal residue" evidence="18">
    <location>
        <position position="1"/>
    </location>
</feature>
<dbReference type="EC" id="6.1.1.11" evidence="4"/>
<comment type="catalytic activity">
    <reaction evidence="14">
        <text>tRNA(Sec) + L-serine + ATP = L-seryl-tRNA(Sec) + AMP + diphosphate + H(+)</text>
        <dbReference type="Rhea" id="RHEA:42580"/>
        <dbReference type="Rhea" id="RHEA-COMP:9742"/>
        <dbReference type="Rhea" id="RHEA-COMP:10128"/>
        <dbReference type="ChEBI" id="CHEBI:15378"/>
        <dbReference type="ChEBI" id="CHEBI:30616"/>
        <dbReference type="ChEBI" id="CHEBI:33019"/>
        <dbReference type="ChEBI" id="CHEBI:33384"/>
        <dbReference type="ChEBI" id="CHEBI:78442"/>
        <dbReference type="ChEBI" id="CHEBI:78533"/>
        <dbReference type="ChEBI" id="CHEBI:456215"/>
        <dbReference type="EC" id="6.1.1.11"/>
    </reaction>
</comment>
<keyword evidence="7" id="KW-0547">Nucleotide-binding</keyword>
<dbReference type="PROSITE" id="PS50862">
    <property type="entry name" value="AA_TRNA_LIGASE_II"/>
    <property type="match status" value="1"/>
</dbReference>
<comment type="subcellular location">
    <subcellularLocation>
        <location evidence="1">Cytoplasm</location>
    </subcellularLocation>
</comment>
<dbReference type="HAMAP" id="MF_00176">
    <property type="entry name" value="Ser_tRNA_synth_type1"/>
    <property type="match status" value="1"/>
</dbReference>
<dbReference type="Pfam" id="PF02403">
    <property type="entry name" value="Seryl_tRNA_N"/>
    <property type="match status" value="1"/>
</dbReference>
<dbReference type="NCBIfam" id="TIGR00414">
    <property type="entry name" value="serS"/>
    <property type="match status" value="1"/>
</dbReference>
<proteinExistence type="inferred from homology"/>
<keyword evidence="10" id="KW-0030">Aminoacyl-tRNA synthetase</keyword>
<dbReference type="InterPro" id="IPR033729">
    <property type="entry name" value="SerRS_core"/>
</dbReference>
<dbReference type="InterPro" id="IPR006195">
    <property type="entry name" value="aa-tRNA-synth_II"/>
</dbReference>
<gene>
    <name evidence="18" type="ORF">METZ01_LOCUS33808</name>
</gene>
<dbReference type="PANTHER" id="PTHR43697:SF1">
    <property type="entry name" value="SERINE--TRNA LIGASE"/>
    <property type="match status" value="1"/>
</dbReference>
<dbReference type="GO" id="GO:0006434">
    <property type="term" value="P:seryl-tRNA aminoacylation"/>
    <property type="evidence" value="ECO:0007669"/>
    <property type="project" value="InterPro"/>
</dbReference>
<evidence type="ECO:0000256" key="6">
    <source>
        <dbReference type="ARBA" id="ARBA00022598"/>
    </source>
</evidence>
<evidence type="ECO:0000256" key="1">
    <source>
        <dbReference type="ARBA" id="ARBA00004496"/>
    </source>
</evidence>
<dbReference type="InterPro" id="IPR002317">
    <property type="entry name" value="Ser-tRNA-ligase_type_1"/>
</dbReference>
<feature type="coiled-coil region" evidence="16">
    <location>
        <begin position="26"/>
        <end position="105"/>
    </location>
</feature>
<evidence type="ECO:0000256" key="14">
    <source>
        <dbReference type="ARBA" id="ARBA00047929"/>
    </source>
</evidence>
<dbReference type="InterPro" id="IPR015866">
    <property type="entry name" value="Ser-tRNA-synth_1_N"/>
</dbReference>
<dbReference type="PRINTS" id="PR00981">
    <property type="entry name" value="TRNASYNTHSER"/>
</dbReference>
<evidence type="ECO:0000256" key="15">
    <source>
        <dbReference type="ARBA" id="ARBA00048823"/>
    </source>
</evidence>
<dbReference type="PIRSF" id="PIRSF001529">
    <property type="entry name" value="Ser-tRNA-synth_IIa"/>
    <property type="match status" value="1"/>
</dbReference>
<sequence>VLDIRLLRSEPDVVKAAVARRETEGLEDAVDEILALDERRRAALREVNELKAQRNEVSKEIGRIKRDGGDGDEMIVEMREVGARISAIDEEVGRAEERIRELMLLTPNLPLDEVPSGGVDQNEIVRVVGAPPEFDFEPRSHWDLGSTLGLLDLERGSKVSGSGFPVLMGLGARLQRCLIDFMLDIHTQGFNEEPGWHGYTELRVPYLVTRDTLSGTGQLPKFAEESYQTERDDLWLIPTAEVPITNLHRDEVLSAEDLPVRYAAYSPCFRREAGAAGADTRGLLRVHQFDKVELVRYETPERSRDALEELTAESESILDRLGLHYRVLKLASGDLGFSAEMTYDIEVWAPGVEQWLEVSSCSTCGDFQARRANLRYRPSGGEKLRFVHTLNGSALALPRLMVALIESYQQADGAVRVPETLQERLGQEVIEPRPLAE</sequence>
<comment type="catalytic activity">
    <reaction evidence="15">
        <text>tRNA(Ser) + L-serine + ATP = L-seryl-tRNA(Ser) + AMP + diphosphate + H(+)</text>
        <dbReference type="Rhea" id="RHEA:12292"/>
        <dbReference type="Rhea" id="RHEA-COMP:9669"/>
        <dbReference type="Rhea" id="RHEA-COMP:9703"/>
        <dbReference type="ChEBI" id="CHEBI:15378"/>
        <dbReference type="ChEBI" id="CHEBI:30616"/>
        <dbReference type="ChEBI" id="CHEBI:33019"/>
        <dbReference type="ChEBI" id="CHEBI:33384"/>
        <dbReference type="ChEBI" id="CHEBI:78442"/>
        <dbReference type="ChEBI" id="CHEBI:78533"/>
        <dbReference type="ChEBI" id="CHEBI:456215"/>
        <dbReference type="EC" id="6.1.1.11"/>
    </reaction>
</comment>
<evidence type="ECO:0000256" key="9">
    <source>
        <dbReference type="ARBA" id="ARBA00022917"/>
    </source>
</evidence>
<evidence type="ECO:0000256" key="10">
    <source>
        <dbReference type="ARBA" id="ARBA00023146"/>
    </source>
</evidence>
<evidence type="ECO:0000256" key="7">
    <source>
        <dbReference type="ARBA" id="ARBA00022741"/>
    </source>
</evidence>
<dbReference type="InterPro" id="IPR045864">
    <property type="entry name" value="aa-tRNA-synth_II/BPL/LPL"/>
</dbReference>
<accession>A0A381QPR7</accession>
<dbReference type="InterPro" id="IPR010978">
    <property type="entry name" value="tRNA-bd_arm"/>
</dbReference>
<evidence type="ECO:0000313" key="18">
    <source>
        <dbReference type="EMBL" id="SUZ80954.1"/>
    </source>
</evidence>
<protein>
    <recommendedName>
        <fullName evidence="13">Serine--tRNA ligase</fullName>
        <ecNumber evidence="4">6.1.1.11</ecNumber>
    </recommendedName>
    <alternativeName>
        <fullName evidence="11">Seryl-tRNA synthetase</fullName>
    </alternativeName>
    <alternativeName>
        <fullName evidence="12">Seryl-tRNA(Ser/Sec) synthetase</fullName>
    </alternativeName>
</protein>
<dbReference type="SUPFAM" id="SSF55681">
    <property type="entry name" value="Class II aaRS and biotin synthetases"/>
    <property type="match status" value="1"/>
</dbReference>
<evidence type="ECO:0000256" key="16">
    <source>
        <dbReference type="SAM" id="Coils"/>
    </source>
</evidence>
<reference evidence="18" key="1">
    <citation type="submission" date="2018-05" db="EMBL/GenBank/DDBJ databases">
        <authorList>
            <person name="Lanie J.A."/>
            <person name="Ng W.-L."/>
            <person name="Kazmierczak K.M."/>
            <person name="Andrzejewski T.M."/>
            <person name="Davidsen T.M."/>
            <person name="Wayne K.J."/>
            <person name="Tettelin H."/>
            <person name="Glass J.I."/>
            <person name="Rusch D."/>
            <person name="Podicherti R."/>
            <person name="Tsui H.-C.T."/>
            <person name="Winkler M.E."/>
        </authorList>
    </citation>
    <scope>NUCLEOTIDE SEQUENCE</scope>
</reference>
<keyword evidence="9" id="KW-0648">Protein biosynthesis</keyword>
<dbReference type="GO" id="GO:0005737">
    <property type="term" value="C:cytoplasm"/>
    <property type="evidence" value="ECO:0007669"/>
    <property type="project" value="UniProtKB-SubCell"/>
</dbReference>
<organism evidence="18">
    <name type="scientific">marine metagenome</name>
    <dbReference type="NCBI Taxonomy" id="408172"/>
    <lineage>
        <taxon>unclassified sequences</taxon>
        <taxon>metagenomes</taxon>
        <taxon>ecological metagenomes</taxon>
    </lineage>
</organism>
<evidence type="ECO:0000256" key="3">
    <source>
        <dbReference type="ARBA" id="ARBA00010728"/>
    </source>
</evidence>